<evidence type="ECO:0000313" key="3">
    <source>
        <dbReference type="Proteomes" id="UP000054383"/>
    </source>
</evidence>
<dbReference type="Proteomes" id="UP000054383">
    <property type="component" value="Unassembled WGS sequence"/>
</dbReference>
<dbReference type="PANTHER" id="PTHR38116">
    <property type="entry name" value="CHROMOSOME 7, WHOLE GENOME SHOTGUN SEQUENCE"/>
    <property type="match status" value="1"/>
</dbReference>
<evidence type="ECO:0000256" key="1">
    <source>
        <dbReference type="SAM" id="MobiDB-lite"/>
    </source>
</evidence>
<dbReference type="OMA" id="IVWGEPY"/>
<feature type="compositionally biased region" description="Polar residues" evidence="1">
    <location>
        <begin position="85"/>
        <end position="95"/>
    </location>
</feature>
<dbReference type="OrthoDB" id="4227258at2759"/>
<accession>A0A0U1LK38</accession>
<dbReference type="InterPro" id="IPR021833">
    <property type="entry name" value="DUF3425"/>
</dbReference>
<organism evidence="2 3">
    <name type="scientific">Talaromyces islandicus</name>
    <name type="common">Penicillium islandicum</name>
    <dbReference type="NCBI Taxonomy" id="28573"/>
    <lineage>
        <taxon>Eukaryota</taxon>
        <taxon>Fungi</taxon>
        <taxon>Dikarya</taxon>
        <taxon>Ascomycota</taxon>
        <taxon>Pezizomycotina</taxon>
        <taxon>Eurotiomycetes</taxon>
        <taxon>Eurotiomycetidae</taxon>
        <taxon>Eurotiales</taxon>
        <taxon>Trichocomaceae</taxon>
        <taxon>Talaromyces</taxon>
        <taxon>Talaromyces sect. Islandici</taxon>
    </lineage>
</organism>
<keyword evidence="3" id="KW-1185">Reference proteome</keyword>
<dbReference type="AlphaFoldDB" id="A0A0U1LK38"/>
<gene>
    <name evidence="2" type="ORF">PISL3812_00676</name>
</gene>
<dbReference type="Pfam" id="PF11905">
    <property type="entry name" value="DUF3425"/>
    <property type="match status" value="1"/>
</dbReference>
<reference evidence="2 3" key="1">
    <citation type="submission" date="2015-04" db="EMBL/GenBank/DDBJ databases">
        <authorList>
            <person name="Syromyatnikov M.Y."/>
            <person name="Popov V.N."/>
        </authorList>
    </citation>
    <scope>NUCLEOTIDE SEQUENCE [LARGE SCALE GENOMIC DNA]</scope>
    <source>
        <strain evidence="2">WF-38-12</strain>
    </source>
</reference>
<feature type="region of interest" description="Disordered" evidence="1">
    <location>
        <begin position="75"/>
        <end position="99"/>
    </location>
</feature>
<name>A0A0U1LK38_TALIS</name>
<proteinExistence type="predicted"/>
<evidence type="ECO:0008006" key="4">
    <source>
        <dbReference type="Google" id="ProtNLM"/>
    </source>
</evidence>
<protein>
    <recommendedName>
        <fullName evidence="4">BZIP domain-containing protein</fullName>
    </recommendedName>
</protein>
<dbReference type="EMBL" id="CVMT01000001">
    <property type="protein sequence ID" value="CRG83325.1"/>
    <property type="molecule type" value="Genomic_DNA"/>
</dbReference>
<dbReference type="PANTHER" id="PTHR38116:SF1">
    <property type="entry name" value="BZIP DOMAIN-CONTAINING PROTEIN"/>
    <property type="match status" value="1"/>
</dbReference>
<evidence type="ECO:0000313" key="2">
    <source>
        <dbReference type="EMBL" id="CRG83325.1"/>
    </source>
</evidence>
<sequence length="331" mass="37782">MADSGPMSSLHHHLLDEHDAIIEVNEDKKVRRRLQNRLNQRARRLRIHQTKSSNEKRPYNIDRWRLDDSLSHVSSEHDNMLGKRTSVSGSRTENIAQPKKRKADVAGTYLLSDYAGSECRDKRYEISPGLPADHLLTLIQFNVVRALREIKDLMWQSALYSIPGYAQNPEGSEDVLFTQAVITHASKSLPYSLVPVQSQTSFLHSVWVDIIPFPKMRENFITWEKQFDHAELVSDLVGNLVDTTKIPELGSKTHPIPCNLSLVSAADDEVTTSRNCLIVWGEPHLVESWEATPGFLRKWAWAVQGCHELIESSNRWRLSRGEEPFRISTGE</sequence>
<dbReference type="STRING" id="28573.A0A0U1LK38"/>